<dbReference type="GO" id="GO:0045895">
    <property type="term" value="P:positive regulation of mating-type specific transcription, DNA-templated"/>
    <property type="evidence" value="ECO:0007669"/>
    <property type="project" value="InterPro"/>
</dbReference>
<feature type="compositionally biased region" description="Low complexity" evidence="6">
    <location>
        <begin position="282"/>
        <end position="294"/>
    </location>
</feature>
<dbReference type="PROSITE" id="PS51325">
    <property type="entry name" value="ALPHA_BOX"/>
    <property type="match status" value="1"/>
</dbReference>
<keyword evidence="4 5" id="KW-0539">Nucleus</keyword>
<sequence length="397" mass="41844">MAANNKSGQAALATAINSLTPAQLSALTASVAAVVGANPLPVTAGAMATGVNLPQAAAAPTPPINNPRNTARRGRAAASRKKPLNGFMTFRSYYSTLFAGLTQKDKSGLIRVMWGADLKKPMWTLLGYAYSDLRDHHDESLAIDKFLAATVPLLPIVPADQYLSKMGWELTKNNAGELTLARNNTFGADNLYAEYPARTSMSMADIINHCYEGGLLNRNIRRATPPPRPAQATQAPQGNNNANAPPPPSCGGSLVLAVTPQQVNVAVPNASTPTATATATLTATPTATSSASPANSVMVSRTASGSETQEELGSEGSRSEEQGDIGELTVDDITSTPAYLSIQHVTADQQAAFESNALALHFHPRIQPPILGFDPRVIQDDFDPFDLDLSGLVDWEA</sequence>
<dbReference type="OrthoDB" id="5398665at2759"/>
<feature type="region of interest" description="Disordered" evidence="6">
    <location>
        <begin position="282"/>
        <end position="325"/>
    </location>
</feature>
<evidence type="ECO:0000256" key="5">
    <source>
        <dbReference type="RuleBase" id="RU003516"/>
    </source>
</evidence>
<evidence type="ECO:0000313" key="9">
    <source>
        <dbReference type="Proteomes" id="UP000019484"/>
    </source>
</evidence>
<organism evidence="8 9">
    <name type="scientific">Capronia coronata CBS 617.96</name>
    <dbReference type="NCBI Taxonomy" id="1182541"/>
    <lineage>
        <taxon>Eukaryota</taxon>
        <taxon>Fungi</taxon>
        <taxon>Dikarya</taxon>
        <taxon>Ascomycota</taxon>
        <taxon>Pezizomycotina</taxon>
        <taxon>Eurotiomycetes</taxon>
        <taxon>Chaetothyriomycetidae</taxon>
        <taxon>Chaetothyriales</taxon>
        <taxon>Herpotrichiellaceae</taxon>
        <taxon>Capronia</taxon>
    </lineage>
</organism>
<dbReference type="Pfam" id="PF04769">
    <property type="entry name" value="MATalpha_HMGbox"/>
    <property type="match status" value="1"/>
</dbReference>
<keyword evidence="1 5" id="KW-0805">Transcription regulation</keyword>
<evidence type="ECO:0000256" key="3">
    <source>
        <dbReference type="ARBA" id="ARBA00023163"/>
    </source>
</evidence>
<dbReference type="GO" id="GO:0005634">
    <property type="term" value="C:nucleus"/>
    <property type="evidence" value="ECO:0007669"/>
    <property type="project" value="UniProtKB-SubCell"/>
</dbReference>
<feature type="compositionally biased region" description="Polar residues" evidence="6">
    <location>
        <begin position="295"/>
        <end position="307"/>
    </location>
</feature>
<proteinExistence type="inferred from homology"/>
<name>W9XN06_9EURO</name>
<feature type="region of interest" description="Disordered" evidence="6">
    <location>
        <begin position="57"/>
        <end position="78"/>
    </location>
</feature>
<keyword evidence="9" id="KW-1185">Reference proteome</keyword>
<comment type="caution">
    <text evidence="8">The sequence shown here is derived from an EMBL/GenBank/DDBJ whole genome shotgun (WGS) entry which is preliminary data.</text>
</comment>
<feature type="region of interest" description="Disordered" evidence="6">
    <location>
        <begin position="219"/>
        <end position="254"/>
    </location>
</feature>
<accession>W9XN06</accession>
<comment type="subcellular location">
    <subcellularLocation>
        <location evidence="5">Nucleus</location>
    </subcellularLocation>
</comment>
<dbReference type="AlphaFoldDB" id="W9XN06"/>
<gene>
    <name evidence="8" type="ORF">A1O1_07969</name>
</gene>
<evidence type="ECO:0000256" key="2">
    <source>
        <dbReference type="ARBA" id="ARBA00023125"/>
    </source>
</evidence>
<feature type="compositionally biased region" description="Low complexity" evidence="6">
    <location>
        <begin position="230"/>
        <end position="243"/>
    </location>
</feature>
<dbReference type="eggNOG" id="ENOG502S4ZK">
    <property type="taxonomic scope" value="Eukaryota"/>
</dbReference>
<evidence type="ECO:0000256" key="4">
    <source>
        <dbReference type="ARBA" id="ARBA00023242"/>
    </source>
</evidence>
<keyword evidence="3 5" id="KW-0804">Transcription</keyword>
<evidence type="ECO:0000256" key="6">
    <source>
        <dbReference type="SAM" id="MobiDB-lite"/>
    </source>
</evidence>
<dbReference type="GeneID" id="19162822"/>
<dbReference type="GO" id="GO:0008301">
    <property type="term" value="F:DNA binding, bending"/>
    <property type="evidence" value="ECO:0007669"/>
    <property type="project" value="InterPro"/>
</dbReference>
<reference evidence="8 9" key="1">
    <citation type="submission" date="2013-03" db="EMBL/GenBank/DDBJ databases">
        <title>The Genome Sequence of Capronia coronata CBS 617.96.</title>
        <authorList>
            <consortium name="The Broad Institute Genomics Platform"/>
            <person name="Cuomo C."/>
            <person name="de Hoog S."/>
            <person name="Gorbushina A."/>
            <person name="Walker B."/>
            <person name="Young S.K."/>
            <person name="Zeng Q."/>
            <person name="Gargeya S."/>
            <person name="Fitzgerald M."/>
            <person name="Haas B."/>
            <person name="Abouelleil A."/>
            <person name="Allen A.W."/>
            <person name="Alvarado L."/>
            <person name="Arachchi H.M."/>
            <person name="Berlin A.M."/>
            <person name="Chapman S.B."/>
            <person name="Gainer-Dewar J."/>
            <person name="Goldberg J."/>
            <person name="Griggs A."/>
            <person name="Gujja S."/>
            <person name="Hansen M."/>
            <person name="Howarth C."/>
            <person name="Imamovic A."/>
            <person name="Ireland A."/>
            <person name="Larimer J."/>
            <person name="McCowan C."/>
            <person name="Murphy C."/>
            <person name="Pearson M."/>
            <person name="Poon T.W."/>
            <person name="Priest M."/>
            <person name="Roberts A."/>
            <person name="Saif S."/>
            <person name="Shea T."/>
            <person name="Sisk P."/>
            <person name="Sykes S."/>
            <person name="Wortman J."/>
            <person name="Nusbaum C."/>
            <person name="Birren B."/>
        </authorList>
    </citation>
    <scope>NUCLEOTIDE SEQUENCE [LARGE SCALE GENOMIC DNA]</scope>
    <source>
        <strain evidence="8 9">CBS 617.96</strain>
    </source>
</reference>
<dbReference type="RefSeq" id="XP_007727023.1">
    <property type="nucleotide sequence ID" value="XM_007728833.1"/>
</dbReference>
<protein>
    <recommendedName>
        <fullName evidence="7">Alpha box domain-containing protein</fullName>
    </recommendedName>
</protein>
<dbReference type="HOGENOM" id="CLU_064978_0_0_1"/>
<comment type="similarity">
    <text evidence="5">Belongs to the MATALPHA1 family.</text>
</comment>
<dbReference type="InterPro" id="IPR006856">
    <property type="entry name" value="MATalpha_HMGbox"/>
</dbReference>
<dbReference type="EMBL" id="AMWN01000007">
    <property type="protein sequence ID" value="EXJ81902.1"/>
    <property type="molecule type" value="Genomic_DNA"/>
</dbReference>
<keyword evidence="2 5" id="KW-0238">DNA-binding</keyword>
<dbReference type="Proteomes" id="UP000019484">
    <property type="component" value="Unassembled WGS sequence"/>
</dbReference>
<evidence type="ECO:0000256" key="1">
    <source>
        <dbReference type="ARBA" id="ARBA00023015"/>
    </source>
</evidence>
<evidence type="ECO:0000259" key="7">
    <source>
        <dbReference type="PROSITE" id="PS51325"/>
    </source>
</evidence>
<feature type="domain" description="Alpha box" evidence="7">
    <location>
        <begin position="79"/>
        <end position="134"/>
    </location>
</feature>
<evidence type="ECO:0000313" key="8">
    <source>
        <dbReference type="EMBL" id="EXJ81902.1"/>
    </source>
</evidence>